<dbReference type="InterPro" id="IPR050330">
    <property type="entry name" value="Bact_OuterMem_StrucFunc"/>
</dbReference>
<feature type="chain" id="PRO_5046812912" evidence="2">
    <location>
        <begin position="22"/>
        <end position="322"/>
    </location>
</feature>
<dbReference type="PROSITE" id="PS51257">
    <property type="entry name" value="PROKAR_LIPOPROTEIN"/>
    <property type="match status" value="1"/>
</dbReference>
<reference evidence="5" key="1">
    <citation type="journal article" date="2019" name="Int. J. Syst. Evol. Microbiol.">
        <title>The Global Catalogue of Microorganisms (GCM) 10K type strain sequencing project: providing services to taxonomists for standard genome sequencing and annotation.</title>
        <authorList>
            <consortium name="The Broad Institute Genomics Platform"/>
            <consortium name="The Broad Institute Genome Sequencing Center for Infectious Disease"/>
            <person name="Wu L."/>
            <person name="Ma J."/>
        </authorList>
    </citation>
    <scope>NUCLEOTIDE SEQUENCE [LARGE SCALE GENOMIC DNA]</scope>
    <source>
        <strain evidence="5">JCM 17190</strain>
    </source>
</reference>
<dbReference type="SUPFAM" id="SSF103088">
    <property type="entry name" value="OmpA-like"/>
    <property type="match status" value="1"/>
</dbReference>
<dbReference type="Proteomes" id="UP001399917">
    <property type="component" value="Unassembled WGS sequence"/>
</dbReference>
<dbReference type="EMBL" id="BAABDF010000003">
    <property type="protein sequence ID" value="GAA3860201.1"/>
    <property type="molecule type" value="Genomic_DNA"/>
</dbReference>
<dbReference type="Pfam" id="PF00691">
    <property type="entry name" value="OmpA"/>
    <property type="match status" value="1"/>
</dbReference>
<keyword evidence="2" id="KW-0732">Signal</keyword>
<organism evidence="4 5">
    <name type="scientific">Celeribacter arenosi</name>
    <dbReference type="NCBI Taxonomy" id="792649"/>
    <lineage>
        <taxon>Bacteria</taxon>
        <taxon>Pseudomonadati</taxon>
        <taxon>Pseudomonadota</taxon>
        <taxon>Alphaproteobacteria</taxon>
        <taxon>Rhodobacterales</taxon>
        <taxon>Roseobacteraceae</taxon>
        <taxon>Celeribacter</taxon>
    </lineage>
</organism>
<dbReference type="Gene3D" id="3.30.1330.60">
    <property type="entry name" value="OmpA-like domain"/>
    <property type="match status" value="1"/>
</dbReference>
<dbReference type="PANTHER" id="PTHR30329">
    <property type="entry name" value="STATOR ELEMENT OF FLAGELLAR MOTOR COMPLEX"/>
    <property type="match status" value="1"/>
</dbReference>
<gene>
    <name evidence="4" type="ORF">GCM10022404_08820</name>
</gene>
<evidence type="ECO:0000259" key="3">
    <source>
        <dbReference type="PROSITE" id="PS51123"/>
    </source>
</evidence>
<dbReference type="PANTHER" id="PTHR30329:SF20">
    <property type="entry name" value="EXPORTED PROTEIN"/>
    <property type="match status" value="1"/>
</dbReference>
<dbReference type="RefSeq" id="WP_344843982.1">
    <property type="nucleotide sequence ID" value="NZ_BAABDF010000003.1"/>
</dbReference>
<protein>
    <submittedName>
        <fullName evidence="4">OmpA family protein</fullName>
    </submittedName>
</protein>
<evidence type="ECO:0000313" key="5">
    <source>
        <dbReference type="Proteomes" id="UP001399917"/>
    </source>
</evidence>
<sequence>MTRPRPLIALLGTAACAIALASVSPAPLAAFDLPSAAQLTMERSTAERSFSFPVTTYSDEGVTTIDVLGTRNRRAYRLTGTSLTPYQMIAPLAAQLAAAGYTSRLACADVVCGGFDFRYRLALLPEPAMHVDLGNFQYLLATHEDGRAASIVTSRGRTAGFIHLTEVSPKGAPRLIVDTVAPSPTETTTTKVITAPAGSIPAELSQTGHVSLDDLSFAPGSSTLGDGPFASLAELAKYLRDEPQARMVLVGHTDNVGALDANQALSTARARAVRTRLIDAHGVASDRLDAMGVGYLAPRASNATPEGREANRRVEAVLAAPE</sequence>
<dbReference type="InterPro" id="IPR006665">
    <property type="entry name" value="OmpA-like"/>
</dbReference>
<evidence type="ECO:0000256" key="2">
    <source>
        <dbReference type="SAM" id="SignalP"/>
    </source>
</evidence>
<comment type="caution">
    <text evidence="4">The sequence shown here is derived from an EMBL/GenBank/DDBJ whole genome shotgun (WGS) entry which is preliminary data.</text>
</comment>
<accession>A0ABP7JZG0</accession>
<evidence type="ECO:0000256" key="1">
    <source>
        <dbReference type="PROSITE-ProRule" id="PRU00473"/>
    </source>
</evidence>
<dbReference type="InterPro" id="IPR036737">
    <property type="entry name" value="OmpA-like_sf"/>
</dbReference>
<keyword evidence="1" id="KW-0472">Membrane</keyword>
<feature type="domain" description="OmpA-like" evidence="3">
    <location>
        <begin position="204"/>
        <end position="322"/>
    </location>
</feature>
<proteinExistence type="predicted"/>
<dbReference type="PROSITE" id="PS51123">
    <property type="entry name" value="OMPA_2"/>
    <property type="match status" value="1"/>
</dbReference>
<feature type="signal peptide" evidence="2">
    <location>
        <begin position="1"/>
        <end position="21"/>
    </location>
</feature>
<evidence type="ECO:0000313" key="4">
    <source>
        <dbReference type="EMBL" id="GAA3860201.1"/>
    </source>
</evidence>
<keyword evidence="5" id="KW-1185">Reference proteome</keyword>
<dbReference type="CDD" id="cd07185">
    <property type="entry name" value="OmpA_C-like"/>
    <property type="match status" value="1"/>
</dbReference>
<name>A0ABP7JZG0_9RHOB</name>